<dbReference type="AlphaFoldDB" id="A0A561PT39"/>
<dbReference type="OrthoDB" id="876994at2"/>
<dbReference type="RefSeq" id="WP_145668282.1">
    <property type="nucleotide sequence ID" value="NZ_VIWO01000003.1"/>
</dbReference>
<keyword evidence="1" id="KW-1133">Transmembrane helix</keyword>
<organism evidence="2 3">
    <name type="scientific">Chitinophaga polysaccharea</name>
    <dbReference type="NCBI Taxonomy" id="1293035"/>
    <lineage>
        <taxon>Bacteria</taxon>
        <taxon>Pseudomonadati</taxon>
        <taxon>Bacteroidota</taxon>
        <taxon>Chitinophagia</taxon>
        <taxon>Chitinophagales</taxon>
        <taxon>Chitinophagaceae</taxon>
        <taxon>Chitinophaga</taxon>
    </lineage>
</organism>
<protein>
    <submittedName>
        <fullName evidence="2">Uncharacterized protein</fullName>
    </submittedName>
</protein>
<evidence type="ECO:0000313" key="3">
    <source>
        <dbReference type="Proteomes" id="UP000320811"/>
    </source>
</evidence>
<dbReference type="Proteomes" id="UP000320811">
    <property type="component" value="Unassembled WGS sequence"/>
</dbReference>
<evidence type="ECO:0000313" key="2">
    <source>
        <dbReference type="EMBL" id="TWF41294.1"/>
    </source>
</evidence>
<keyword evidence="1" id="KW-0812">Transmembrane</keyword>
<feature type="transmembrane region" description="Helical" evidence="1">
    <location>
        <begin position="74"/>
        <end position="95"/>
    </location>
</feature>
<comment type="caution">
    <text evidence="2">The sequence shown here is derived from an EMBL/GenBank/DDBJ whole genome shotgun (WGS) entry which is preliminary data.</text>
</comment>
<accession>A0A561PT39</accession>
<keyword evidence="1" id="KW-0472">Membrane</keyword>
<sequence length="133" mass="13754">MITLVVRWASLVAIAAGTAGMLFCFPFLFSALHEDLIGAGFPFAGGAIIAGAGLTALSKIVEEEERFMCSLVKWGALTAIGLGVAGMFFCLQFLFSARMADLIGAGFPFVGGAIIASAGLITLSNLAVKKMSE</sequence>
<gene>
    <name evidence="2" type="ORF">FHW36_10398</name>
</gene>
<name>A0A561PT39_9BACT</name>
<reference evidence="2 3" key="1">
    <citation type="submission" date="2019-06" db="EMBL/GenBank/DDBJ databases">
        <title>Sorghum-associated microbial communities from plants grown in Nebraska, USA.</title>
        <authorList>
            <person name="Schachtman D."/>
        </authorList>
    </citation>
    <scope>NUCLEOTIDE SEQUENCE [LARGE SCALE GENOMIC DNA]</scope>
    <source>
        <strain evidence="2 3">1209</strain>
    </source>
</reference>
<keyword evidence="3" id="KW-1185">Reference proteome</keyword>
<feature type="transmembrane region" description="Helical" evidence="1">
    <location>
        <begin position="7"/>
        <end position="29"/>
    </location>
</feature>
<proteinExistence type="predicted"/>
<feature type="transmembrane region" description="Helical" evidence="1">
    <location>
        <begin position="41"/>
        <end position="62"/>
    </location>
</feature>
<feature type="transmembrane region" description="Helical" evidence="1">
    <location>
        <begin position="107"/>
        <end position="128"/>
    </location>
</feature>
<evidence type="ECO:0000256" key="1">
    <source>
        <dbReference type="SAM" id="Phobius"/>
    </source>
</evidence>
<dbReference type="EMBL" id="VIWO01000003">
    <property type="protein sequence ID" value="TWF41294.1"/>
    <property type="molecule type" value="Genomic_DNA"/>
</dbReference>